<feature type="chain" id="PRO_5021239058" description="Hydrophobin" evidence="1">
    <location>
        <begin position="16"/>
        <end position="142"/>
    </location>
</feature>
<evidence type="ECO:0008006" key="4">
    <source>
        <dbReference type="Google" id="ProtNLM"/>
    </source>
</evidence>
<evidence type="ECO:0000256" key="1">
    <source>
        <dbReference type="SAM" id="SignalP"/>
    </source>
</evidence>
<dbReference type="AlphaFoldDB" id="A0A4Y7SAK1"/>
<protein>
    <recommendedName>
        <fullName evidence="4">Hydrophobin</fullName>
    </recommendedName>
</protein>
<keyword evidence="3" id="KW-1185">Reference proteome</keyword>
<proteinExistence type="predicted"/>
<evidence type="ECO:0000313" key="3">
    <source>
        <dbReference type="Proteomes" id="UP000298030"/>
    </source>
</evidence>
<comment type="caution">
    <text evidence="2">The sequence shown here is derived from an EMBL/GenBank/DDBJ whole genome shotgun (WGS) entry which is preliminary data.</text>
</comment>
<name>A0A4Y7SAK1_COPMI</name>
<accession>A0A4Y7SAK1</accession>
<sequence>MFGLRLLSFPTLVCALTLSPPPSPPNHHDRCARTPTSHSSNLLCEPDCGLWTVSLCTSFVFSALSPVPRSSILPLPSAQVCTCDLAISARHLQPALPLVGACLDPPLLFFTSILGNNSPWLACYLLTGQCSTCYVPSLVHSV</sequence>
<feature type="signal peptide" evidence="1">
    <location>
        <begin position="1"/>
        <end position="15"/>
    </location>
</feature>
<evidence type="ECO:0000313" key="2">
    <source>
        <dbReference type="EMBL" id="TEB18289.1"/>
    </source>
</evidence>
<reference evidence="2 3" key="1">
    <citation type="journal article" date="2019" name="Nat. Ecol. Evol.">
        <title>Megaphylogeny resolves global patterns of mushroom evolution.</title>
        <authorList>
            <person name="Varga T."/>
            <person name="Krizsan K."/>
            <person name="Foldi C."/>
            <person name="Dima B."/>
            <person name="Sanchez-Garcia M."/>
            <person name="Sanchez-Ramirez S."/>
            <person name="Szollosi G.J."/>
            <person name="Szarkandi J.G."/>
            <person name="Papp V."/>
            <person name="Albert L."/>
            <person name="Andreopoulos W."/>
            <person name="Angelini C."/>
            <person name="Antonin V."/>
            <person name="Barry K.W."/>
            <person name="Bougher N.L."/>
            <person name="Buchanan P."/>
            <person name="Buyck B."/>
            <person name="Bense V."/>
            <person name="Catcheside P."/>
            <person name="Chovatia M."/>
            <person name="Cooper J."/>
            <person name="Damon W."/>
            <person name="Desjardin D."/>
            <person name="Finy P."/>
            <person name="Geml J."/>
            <person name="Haridas S."/>
            <person name="Hughes K."/>
            <person name="Justo A."/>
            <person name="Karasinski D."/>
            <person name="Kautmanova I."/>
            <person name="Kiss B."/>
            <person name="Kocsube S."/>
            <person name="Kotiranta H."/>
            <person name="LaButti K.M."/>
            <person name="Lechner B.E."/>
            <person name="Liimatainen K."/>
            <person name="Lipzen A."/>
            <person name="Lukacs Z."/>
            <person name="Mihaltcheva S."/>
            <person name="Morgado L.N."/>
            <person name="Niskanen T."/>
            <person name="Noordeloos M.E."/>
            <person name="Ohm R.A."/>
            <person name="Ortiz-Santana B."/>
            <person name="Ovrebo C."/>
            <person name="Racz N."/>
            <person name="Riley R."/>
            <person name="Savchenko A."/>
            <person name="Shiryaev A."/>
            <person name="Soop K."/>
            <person name="Spirin V."/>
            <person name="Szebenyi C."/>
            <person name="Tomsovsky M."/>
            <person name="Tulloss R.E."/>
            <person name="Uehling J."/>
            <person name="Grigoriev I.V."/>
            <person name="Vagvolgyi C."/>
            <person name="Papp T."/>
            <person name="Martin F.M."/>
            <person name="Miettinen O."/>
            <person name="Hibbett D.S."/>
            <person name="Nagy L.G."/>
        </authorList>
    </citation>
    <scope>NUCLEOTIDE SEQUENCE [LARGE SCALE GENOMIC DNA]</scope>
    <source>
        <strain evidence="2 3">FP101781</strain>
    </source>
</reference>
<organism evidence="2 3">
    <name type="scientific">Coprinellus micaceus</name>
    <name type="common">Glistening ink-cap mushroom</name>
    <name type="synonym">Coprinus micaceus</name>
    <dbReference type="NCBI Taxonomy" id="71717"/>
    <lineage>
        <taxon>Eukaryota</taxon>
        <taxon>Fungi</taxon>
        <taxon>Dikarya</taxon>
        <taxon>Basidiomycota</taxon>
        <taxon>Agaricomycotina</taxon>
        <taxon>Agaricomycetes</taxon>
        <taxon>Agaricomycetidae</taxon>
        <taxon>Agaricales</taxon>
        <taxon>Agaricineae</taxon>
        <taxon>Psathyrellaceae</taxon>
        <taxon>Coprinellus</taxon>
    </lineage>
</organism>
<dbReference type="EMBL" id="QPFP01000273">
    <property type="protein sequence ID" value="TEB18289.1"/>
    <property type="molecule type" value="Genomic_DNA"/>
</dbReference>
<dbReference type="Proteomes" id="UP000298030">
    <property type="component" value="Unassembled WGS sequence"/>
</dbReference>
<keyword evidence="1" id="KW-0732">Signal</keyword>
<gene>
    <name evidence="2" type="ORF">FA13DRAFT_655943</name>
</gene>